<dbReference type="PROSITE" id="PS51819">
    <property type="entry name" value="VOC"/>
    <property type="match status" value="1"/>
</dbReference>
<dbReference type="Pfam" id="PF00903">
    <property type="entry name" value="Glyoxalase"/>
    <property type="match status" value="1"/>
</dbReference>
<keyword evidence="3" id="KW-1185">Reference proteome</keyword>
<evidence type="ECO:0000313" key="3">
    <source>
        <dbReference type="Proteomes" id="UP001501000"/>
    </source>
</evidence>
<evidence type="ECO:0000259" key="1">
    <source>
        <dbReference type="PROSITE" id="PS51819"/>
    </source>
</evidence>
<organism evidence="2 3">
    <name type="scientific">Streptomyces gulbargensis</name>
    <dbReference type="NCBI Taxonomy" id="364901"/>
    <lineage>
        <taxon>Bacteria</taxon>
        <taxon>Bacillati</taxon>
        <taxon>Actinomycetota</taxon>
        <taxon>Actinomycetes</taxon>
        <taxon>Kitasatosporales</taxon>
        <taxon>Streptomycetaceae</taxon>
        <taxon>Streptomyces</taxon>
    </lineage>
</organism>
<name>A0ABP7L9B8_9ACTN</name>
<dbReference type="Gene3D" id="3.10.180.10">
    <property type="entry name" value="2,3-Dihydroxybiphenyl 1,2-Dioxygenase, domain 1"/>
    <property type="match status" value="1"/>
</dbReference>
<dbReference type="InterPro" id="IPR004360">
    <property type="entry name" value="Glyas_Fos-R_dOase_dom"/>
</dbReference>
<evidence type="ECO:0000313" key="2">
    <source>
        <dbReference type="EMBL" id="GAA3895350.1"/>
    </source>
</evidence>
<reference evidence="3" key="1">
    <citation type="journal article" date="2019" name="Int. J. Syst. Evol. Microbiol.">
        <title>The Global Catalogue of Microorganisms (GCM) 10K type strain sequencing project: providing services to taxonomists for standard genome sequencing and annotation.</title>
        <authorList>
            <consortium name="The Broad Institute Genomics Platform"/>
            <consortium name="The Broad Institute Genome Sequencing Center for Infectious Disease"/>
            <person name="Wu L."/>
            <person name="Ma J."/>
        </authorList>
    </citation>
    <scope>NUCLEOTIDE SEQUENCE [LARGE SCALE GENOMIC DNA]</scope>
    <source>
        <strain evidence="3">JCM 16956</strain>
    </source>
</reference>
<feature type="domain" description="VOC" evidence="1">
    <location>
        <begin position="5"/>
        <end position="128"/>
    </location>
</feature>
<dbReference type="Proteomes" id="UP001501000">
    <property type="component" value="Unassembled WGS sequence"/>
</dbReference>
<sequence length="129" mass="13889">MFGETPAFSGFSVDDLDAARRFYGETLGLRVEDEGPDDMGALVLTLAGGARVFVYAKDDHTPASFTILNFEVDDIDRAVDALGERGVEFERYPGFEADGKGIVRSDGRGPSIAWFKDPAGNVLSVLHTG</sequence>
<dbReference type="RefSeq" id="WP_345277635.1">
    <property type="nucleotide sequence ID" value="NZ_BAABAJ010000001.1"/>
</dbReference>
<dbReference type="InterPro" id="IPR029068">
    <property type="entry name" value="Glyas_Bleomycin-R_OHBP_Dase"/>
</dbReference>
<proteinExistence type="predicted"/>
<comment type="caution">
    <text evidence="2">The sequence shown here is derived from an EMBL/GenBank/DDBJ whole genome shotgun (WGS) entry which is preliminary data.</text>
</comment>
<gene>
    <name evidence="2" type="ORF">GCM10022244_01520</name>
</gene>
<dbReference type="EMBL" id="BAABAJ010000001">
    <property type="protein sequence ID" value="GAA3895350.1"/>
    <property type="molecule type" value="Genomic_DNA"/>
</dbReference>
<protein>
    <submittedName>
        <fullName evidence="2">VOC family protein</fullName>
    </submittedName>
</protein>
<dbReference type="InterPro" id="IPR037523">
    <property type="entry name" value="VOC_core"/>
</dbReference>
<dbReference type="SUPFAM" id="SSF54593">
    <property type="entry name" value="Glyoxalase/Bleomycin resistance protein/Dihydroxybiphenyl dioxygenase"/>
    <property type="match status" value="1"/>
</dbReference>
<accession>A0ABP7L9B8</accession>